<keyword evidence="3" id="KW-1185">Reference proteome</keyword>
<name>N2A594_9FIRM</name>
<dbReference type="EMBL" id="AQFT01000129">
    <property type="protein sequence ID" value="EMZ21603.1"/>
    <property type="molecule type" value="Genomic_DNA"/>
</dbReference>
<comment type="caution">
    <text evidence="2">The sequence shown here is derived from an EMBL/GenBank/DDBJ whole genome shotgun (WGS) entry which is preliminary data.</text>
</comment>
<dbReference type="SMART" id="SM00530">
    <property type="entry name" value="HTH_XRE"/>
    <property type="match status" value="2"/>
</dbReference>
<evidence type="ECO:0000313" key="2">
    <source>
        <dbReference type="EMBL" id="EMZ21603.1"/>
    </source>
</evidence>
<accession>N2A594</accession>
<dbReference type="AlphaFoldDB" id="N2A594"/>
<gene>
    <name evidence="2" type="ORF">C823_04420</name>
</gene>
<dbReference type="PROSITE" id="PS50943">
    <property type="entry name" value="HTH_CROC1"/>
    <property type="match status" value="2"/>
</dbReference>
<dbReference type="CDD" id="cd00093">
    <property type="entry name" value="HTH_XRE"/>
    <property type="match status" value="2"/>
</dbReference>
<dbReference type="SUPFAM" id="SSF47413">
    <property type="entry name" value="lambda repressor-like DNA-binding domains"/>
    <property type="match status" value="2"/>
</dbReference>
<dbReference type="HOGENOM" id="CLU_758083_0_0_9"/>
<protein>
    <recommendedName>
        <fullName evidence="1">HTH cro/C1-type domain-containing protein</fullName>
    </recommendedName>
</protein>
<dbReference type="Gene3D" id="1.10.260.40">
    <property type="entry name" value="lambda repressor-like DNA-binding domains"/>
    <property type="match status" value="2"/>
</dbReference>
<dbReference type="Pfam" id="PF13443">
    <property type="entry name" value="HTH_26"/>
    <property type="match status" value="1"/>
</dbReference>
<dbReference type="InterPro" id="IPR010982">
    <property type="entry name" value="Lambda_DNA-bd_dom_sf"/>
</dbReference>
<dbReference type="Proteomes" id="UP000012589">
    <property type="component" value="Unassembled WGS sequence"/>
</dbReference>
<dbReference type="InterPro" id="IPR001387">
    <property type="entry name" value="Cro/C1-type_HTH"/>
</dbReference>
<organism evidence="2 3">
    <name type="scientific">Eubacterium plexicaudatum ASF492</name>
    <dbReference type="NCBI Taxonomy" id="1235802"/>
    <lineage>
        <taxon>Bacteria</taxon>
        <taxon>Bacillati</taxon>
        <taxon>Bacillota</taxon>
        <taxon>Clostridia</taxon>
        <taxon>Eubacteriales</taxon>
        <taxon>Eubacteriaceae</taxon>
        <taxon>Eubacterium</taxon>
    </lineage>
</organism>
<proteinExistence type="predicted"/>
<dbReference type="STRING" id="1235802.C823_04420"/>
<reference evidence="2 3" key="1">
    <citation type="journal article" date="2014" name="Genome Announc.">
        <title>Draft genome sequences of the altered schaedler flora, a defined bacterial community from gnotobiotic mice.</title>
        <authorList>
            <person name="Wannemuehler M.J."/>
            <person name="Overstreet A.M."/>
            <person name="Ward D.V."/>
            <person name="Phillips G.J."/>
        </authorList>
    </citation>
    <scope>NUCLEOTIDE SEQUENCE [LARGE SCALE GENOMIC DNA]</scope>
    <source>
        <strain evidence="2 3">ASF492</strain>
    </source>
</reference>
<dbReference type="OrthoDB" id="9781521at2"/>
<evidence type="ECO:0000313" key="3">
    <source>
        <dbReference type="Proteomes" id="UP000012589"/>
    </source>
</evidence>
<feature type="domain" description="HTH cro/C1-type" evidence="1">
    <location>
        <begin position="203"/>
        <end position="258"/>
    </location>
</feature>
<dbReference type="GO" id="GO:0003677">
    <property type="term" value="F:DNA binding"/>
    <property type="evidence" value="ECO:0007669"/>
    <property type="project" value="InterPro"/>
</dbReference>
<dbReference type="PATRIC" id="fig|1235802.3.peg.4700"/>
<evidence type="ECO:0000259" key="1">
    <source>
        <dbReference type="PROSITE" id="PS50943"/>
    </source>
</evidence>
<sequence>MIDGESDLISNLSKNVKKVMADQKISMNELAKRTGLSFSVIRNIRDGKIKKLNAENIYKLVVYFHISPNQLLGTDSIPAELNISKEHPESISSFFEKEAEDFIHDNKCEFLKDYDSPYEKYFVYTIHSFTEAHKIATGYYHEAIDSAKTKFLTEDSINKEYRKYVVNETLQKFSYKNKERDENNAKNEEIKDIDKISATGMAIKHLRELYGLTRKELGIRTRLGEDCIYRIESGINKKINYEHINLIARELLCTSDFLLGESCDPVSYKNGFSLFYPERSGLVFRHVQLGHDLAYAWNYMDQASKDMVINLIHILNTMYNYKQLSEGSFGKRLSIQEIFFREQDRYMKRYKNRGAHFYREKYTFD</sequence>
<feature type="domain" description="HTH cro/C1-type" evidence="1">
    <location>
        <begin position="16"/>
        <end position="71"/>
    </location>
</feature>